<protein>
    <submittedName>
        <fullName evidence="1">Uncharacterized protein</fullName>
    </submittedName>
</protein>
<dbReference type="EMBL" id="CP158293">
    <property type="protein sequence ID" value="XBV46978.1"/>
    <property type="molecule type" value="Genomic_DNA"/>
</dbReference>
<geneLocation type="plasmid" evidence="1">
    <name>plasmindA</name>
</geneLocation>
<dbReference type="RefSeq" id="WP_350262197.1">
    <property type="nucleotide sequence ID" value="NZ_CP158293.1"/>
</dbReference>
<name>A0AAU7U208_9GAMM</name>
<evidence type="ECO:0000313" key="1">
    <source>
        <dbReference type="EMBL" id="XBV46978.1"/>
    </source>
</evidence>
<proteinExistence type="predicted"/>
<sequence length="217" mass="24617">MNTIRALHSMPDLAALNIERMNSRSSVTIASGFQPFLQTQLKLSGNYGLNEPAVLKQSISMPPHPADIDSLVAQLLASRKMLLQPFRSVSFSGKQYCEHLRQRSVTGGFCREIADVSKAEYVPESVSGSCEIMNKKHPEVHRDSSSYLLNTDFKYECQQTIPVAVMAPLTYFFIGIFPDLVRISVSGYIRQPLRIRRLRRLDRTGYRQNACDLNLYR</sequence>
<dbReference type="AlphaFoldDB" id="A0AAU7U208"/>
<gene>
    <name evidence="1" type="ORF">AAF463_22825</name>
</gene>
<accession>A0AAU7U208</accession>
<organism evidence="1">
    <name type="scientific">Pantoea sp. BJ2</name>
    <dbReference type="NCBI Taxonomy" id="3141322"/>
    <lineage>
        <taxon>Bacteria</taxon>
        <taxon>Pseudomonadati</taxon>
        <taxon>Pseudomonadota</taxon>
        <taxon>Gammaproteobacteria</taxon>
        <taxon>Enterobacterales</taxon>
        <taxon>Erwiniaceae</taxon>
        <taxon>Pantoea</taxon>
    </lineage>
</organism>
<reference evidence="1" key="1">
    <citation type="submission" date="2024-06" db="EMBL/GenBank/DDBJ databases">
        <title>Multiomics insights into the TNT degradation mechanism by Pantoea sp. BJ2 isolated from an ammunition destruction site.</title>
        <authorList>
            <person name="Luo J."/>
        </authorList>
    </citation>
    <scope>NUCLEOTIDE SEQUENCE</scope>
    <source>
        <strain evidence="1">BJ2</strain>
        <plasmid evidence="1">plasmindA</plasmid>
    </source>
</reference>
<keyword evidence="1" id="KW-0614">Plasmid</keyword>